<sequence length="132" mass="15215">IRVLVLEPGCADDYLKCHLKHVSLDDPLPYEALSYVWGDSNKKDQIHCGNGTLSVTINLHSALRHIRAEETERVVWADAVCINQDDIDERDKQVRLMGQIYRSARQKLVWLGEETKELELSLQSIQNLRDNF</sequence>
<feature type="non-terminal residue" evidence="2">
    <location>
        <position position="132"/>
    </location>
</feature>
<dbReference type="OrthoDB" id="3553147at2759"/>
<dbReference type="Proteomes" id="UP000235786">
    <property type="component" value="Unassembled WGS sequence"/>
</dbReference>
<dbReference type="AlphaFoldDB" id="A0A2J6RUC9"/>
<dbReference type="InterPro" id="IPR052895">
    <property type="entry name" value="HetReg/Transcr_Mod"/>
</dbReference>
<dbReference type="InterPro" id="IPR010730">
    <property type="entry name" value="HET"/>
</dbReference>
<dbReference type="Pfam" id="PF06985">
    <property type="entry name" value="HET"/>
    <property type="match status" value="1"/>
</dbReference>
<dbReference type="STRING" id="1149755.A0A2J6RUC9"/>
<name>A0A2J6RUC9_HYAVF</name>
<organism evidence="2 3">
    <name type="scientific">Hyaloscypha variabilis (strain UAMH 11265 / GT02V1 / F)</name>
    <name type="common">Meliniomyces variabilis</name>
    <dbReference type="NCBI Taxonomy" id="1149755"/>
    <lineage>
        <taxon>Eukaryota</taxon>
        <taxon>Fungi</taxon>
        <taxon>Dikarya</taxon>
        <taxon>Ascomycota</taxon>
        <taxon>Pezizomycotina</taxon>
        <taxon>Leotiomycetes</taxon>
        <taxon>Helotiales</taxon>
        <taxon>Hyaloscyphaceae</taxon>
        <taxon>Hyaloscypha</taxon>
        <taxon>Hyaloscypha variabilis</taxon>
    </lineage>
</organism>
<protein>
    <recommendedName>
        <fullName evidence="1">Heterokaryon incompatibility domain-containing protein</fullName>
    </recommendedName>
</protein>
<feature type="non-terminal residue" evidence="2">
    <location>
        <position position="1"/>
    </location>
</feature>
<dbReference type="PANTHER" id="PTHR24148:SF73">
    <property type="entry name" value="HET DOMAIN PROTEIN (AFU_ORTHOLOGUE AFUA_8G01020)"/>
    <property type="match status" value="1"/>
</dbReference>
<proteinExistence type="predicted"/>
<dbReference type="EMBL" id="KZ613943">
    <property type="protein sequence ID" value="PMD42116.1"/>
    <property type="molecule type" value="Genomic_DNA"/>
</dbReference>
<feature type="domain" description="Heterokaryon incompatibility" evidence="1">
    <location>
        <begin position="30"/>
        <end position="128"/>
    </location>
</feature>
<evidence type="ECO:0000259" key="1">
    <source>
        <dbReference type="Pfam" id="PF06985"/>
    </source>
</evidence>
<reference evidence="2 3" key="1">
    <citation type="submission" date="2016-04" db="EMBL/GenBank/DDBJ databases">
        <title>A degradative enzymes factory behind the ericoid mycorrhizal symbiosis.</title>
        <authorList>
            <consortium name="DOE Joint Genome Institute"/>
            <person name="Martino E."/>
            <person name="Morin E."/>
            <person name="Grelet G."/>
            <person name="Kuo A."/>
            <person name="Kohler A."/>
            <person name="Daghino S."/>
            <person name="Barry K."/>
            <person name="Choi C."/>
            <person name="Cichocki N."/>
            <person name="Clum A."/>
            <person name="Copeland A."/>
            <person name="Hainaut M."/>
            <person name="Haridas S."/>
            <person name="Labutti K."/>
            <person name="Lindquist E."/>
            <person name="Lipzen A."/>
            <person name="Khouja H.-R."/>
            <person name="Murat C."/>
            <person name="Ohm R."/>
            <person name="Olson A."/>
            <person name="Spatafora J."/>
            <person name="Veneault-Fourrey C."/>
            <person name="Henrissat B."/>
            <person name="Grigoriev I."/>
            <person name="Martin F."/>
            <person name="Perotto S."/>
        </authorList>
    </citation>
    <scope>NUCLEOTIDE SEQUENCE [LARGE SCALE GENOMIC DNA]</scope>
    <source>
        <strain evidence="2 3">F</strain>
    </source>
</reference>
<gene>
    <name evidence="2" type="ORF">L207DRAFT_376915</name>
</gene>
<accession>A0A2J6RUC9</accession>
<evidence type="ECO:0000313" key="2">
    <source>
        <dbReference type="EMBL" id="PMD42116.1"/>
    </source>
</evidence>
<dbReference type="PANTHER" id="PTHR24148">
    <property type="entry name" value="ANKYRIN REPEAT DOMAIN-CONTAINING PROTEIN 39 HOMOLOG-RELATED"/>
    <property type="match status" value="1"/>
</dbReference>
<evidence type="ECO:0000313" key="3">
    <source>
        <dbReference type="Proteomes" id="UP000235786"/>
    </source>
</evidence>
<keyword evidence="3" id="KW-1185">Reference proteome</keyword>